<dbReference type="RefSeq" id="XP_022286689.1">
    <property type="nucleotide sequence ID" value="XM_022430981.1"/>
</dbReference>
<evidence type="ECO:0000256" key="1">
    <source>
        <dbReference type="SAM" id="SignalP"/>
    </source>
</evidence>
<dbReference type="Gene3D" id="2.170.300.10">
    <property type="entry name" value="Tie2 ligand-binding domain superfamily"/>
    <property type="match status" value="1"/>
</dbReference>
<organism evidence="2 3">
    <name type="scientific">Crassostrea virginica</name>
    <name type="common">Eastern oyster</name>
    <dbReference type="NCBI Taxonomy" id="6565"/>
    <lineage>
        <taxon>Eukaryota</taxon>
        <taxon>Metazoa</taxon>
        <taxon>Spiralia</taxon>
        <taxon>Lophotrochozoa</taxon>
        <taxon>Mollusca</taxon>
        <taxon>Bivalvia</taxon>
        <taxon>Autobranchia</taxon>
        <taxon>Pteriomorphia</taxon>
        <taxon>Ostreida</taxon>
        <taxon>Ostreoidea</taxon>
        <taxon>Ostreidae</taxon>
        <taxon>Crassostrea</taxon>
    </lineage>
</organism>
<keyword evidence="1" id="KW-0732">Signal</keyword>
<dbReference type="GeneID" id="111099619"/>
<sequence length="126" mass="14091">MTRMENTVLVFVTLICLSECDKGPCVLYPHGCCPHTKWDPGKDECIECPIGFFWENCSKPCPYPLFGAKCHQTCICTQELCDTVNGCKQEVPAIFNHVLFQYSILVQFSVSALRTTPKASGQESSF</sequence>
<dbReference type="Proteomes" id="UP000694844">
    <property type="component" value="Chromosome 6"/>
</dbReference>
<dbReference type="AlphaFoldDB" id="A0A8B8A9Y9"/>
<accession>A0A8B8A9Y9</accession>
<dbReference type="KEGG" id="cvn:111099619"/>
<feature type="chain" id="PRO_5034169763" evidence="1">
    <location>
        <begin position="21"/>
        <end position="126"/>
    </location>
</feature>
<evidence type="ECO:0000313" key="2">
    <source>
        <dbReference type="Proteomes" id="UP000694844"/>
    </source>
</evidence>
<proteinExistence type="predicted"/>
<evidence type="ECO:0000313" key="3">
    <source>
        <dbReference type="RefSeq" id="XP_022286689.1"/>
    </source>
</evidence>
<name>A0A8B8A9Y9_CRAVI</name>
<dbReference type="OrthoDB" id="10493016at2759"/>
<feature type="signal peptide" evidence="1">
    <location>
        <begin position="1"/>
        <end position="20"/>
    </location>
</feature>
<reference evidence="3" key="1">
    <citation type="submission" date="2025-08" db="UniProtKB">
        <authorList>
            <consortium name="RefSeq"/>
        </authorList>
    </citation>
    <scope>IDENTIFICATION</scope>
    <source>
        <tissue evidence="3">Whole sample</tissue>
    </source>
</reference>
<keyword evidence="2" id="KW-1185">Reference proteome</keyword>
<gene>
    <name evidence="3" type="primary">LOC111099619</name>
</gene>
<protein>
    <submittedName>
        <fullName evidence="3">Endothelial cell-specific molecule 1-like</fullName>
    </submittedName>
</protein>